<dbReference type="Pfam" id="PF23140">
    <property type="entry name" value="Gp80"/>
    <property type="match status" value="1"/>
</dbReference>
<sequence length="145" mass="14844">MAAMSDYLENKIIDWLFRGQTYTPPAGIYIGLLTSAPSDTGGGTEVTGNAYARVNLAPSLANWAGTQAAASTVASTGTTGTTSNNAAITFPTPTASWGTVTHFAVYDAASAGNLLFWGALTISKTINQSDAVSFAAASLSVQIDN</sequence>
<evidence type="ECO:0000313" key="1">
    <source>
        <dbReference type="EMBL" id="CAB4122357.1"/>
    </source>
</evidence>
<reference evidence="1" key="1">
    <citation type="submission" date="2020-04" db="EMBL/GenBank/DDBJ databases">
        <authorList>
            <person name="Chiriac C."/>
            <person name="Salcher M."/>
            <person name="Ghai R."/>
            <person name="Kavagutti S V."/>
        </authorList>
    </citation>
    <scope>NUCLEOTIDE SEQUENCE</scope>
</reference>
<organism evidence="1">
    <name type="scientific">uncultured Caudovirales phage</name>
    <dbReference type="NCBI Taxonomy" id="2100421"/>
    <lineage>
        <taxon>Viruses</taxon>
        <taxon>Duplodnaviria</taxon>
        <taxon>Heunggongvirae</taxon>
        <taxon>Uroviricota</taxon>
        <taxon>Caudoviricetes</taxon>
        <taxon>Peduoviridae</taxon>
        <taxon>Maltschvirus</taxon>
        <taxon>Maltschvirus maltsch</taxon>
    </lineage>
</organism>
<proteinExistence type="predicted"/>
<protein>
    <submittedName>
        <fullName evidence="1">Uncharacterized protein</fullName>
    </submittedName>
</protein>
<dbReference type="InterPro" id="IPR056908">
    <property type="entry name" value="Gp80-like"/>
</dbReference>
<accession>A0A6J5KNE1</accession>
<name>A0A6J5KNE1_9CAUD</name>
<gene>
    <name evidence="1" type="ORF">UFOVP36_37</name>
</gene>
<dbReference type="EMBL" id="LR796164">
    <property type="protein sequence ID" value="CAB4122357.1"/>
    <property type="molecule type" value="Genomic_DNA"/>
</dbReference>